<dbReference type="RefSeq" id="WP_258815688.1">
    <property type="nucleotide sequence ID" value="NZ_JANUGW010000003.1"/>
</dbReference>
<dbReference type="Proteomes" id="UP001204151">
    <property type="component" value="Unassembled WGS sequence"/>
</dbReference>
<keyword evidence="1" id="KW-1133">Transmembrane helix</keyword>
<protein>
    <submittedName>
        <fullName evidence="2">Uncharacterized protein</fullName>
    </submittedName>
</protein>
<keyword evidence="1" id="KW-0472">Membrane</keyword>
<evidence type="ECO:0000313" key="2">
    <source>
        <dbReference type="EMBL" id="MCS0581069.1"/>
    </source>
</evidence>
<feature type="transmembrane region" description="Helical" evidence="1">
    <location>
        <begin position="129"/>
        <end position="149"/>
    </location>
</feature>
<keyword evidence="1" id="KW-0812">Transmembrane</keyword>
<organism evidence="2 3">
    <name type="scientific">Massilia pinisoli</name>
    <dbReference type="NCBI Taxonomy" id="1772194"/>
    <lineage>
        <taxon>Bacteria</taxon>
        <taxon>Pseudomonadati</taxon>
        <taxon>Pseudomonadota</taxon>
        <taxon>Betaproteobacteria</taxon>
        <taxon>Burkholderiales</taxon>
        <taxon>Oxalobacteraceae</taxon>
        <taxon>Telluria group</taxon>
        <taxon>Massilia</taxon>
    </lineage>
</organism>
<feature type="transmembrane region" description="Helical" evidence="1">
    <location>
        <begin position="50"/>
        <end position="76"/>
    </location>
</feature>
<accession>A0ABT1ZMD4</accession>
<proteinExistence type="predicted"/>
<gene>
    <name evidence="2" type="ORF">NX784_05655</name>
</gene>
<evidence type="ECO:0000313" key="3">
    <source>
        <dbReference type="Proteomes" id="UP001204151"/>
    </source>
</evidence>
<sequence>MTARSTPSPSRTTALAASSGAAFALYLFVADMAIPAPSHAQGHYNIGNALVGALFFSYAPFAAALSPLVAMALYCTYAYTALARRRRVGLVLLALHYGFAALVTTPFYLHRSPDLIVDTRDQFIRLAAQPGTALFVFAPFVIANVWYVLRIVRQPTSSTR</sequence>
<reference evidence="2 3" key="1">
    <citation type="submission" date="2022-08" db="EMBL/GenBank/DDBJ databases">
        <title>Reclassification of Massilia species as members of the genera Telluria, Duganella, Pseudoduganella, Mokoshia gen. nov. and Zemynaea gen. nov. using orthogonal and non-orthogonal genome-based approaches.</title>
        <authorList>
            <person name="Bowman J.P."/>
        </authorList>
    </citation>
    <scope>NUCLEOTIDE SEQUENCE [LARGE SCALE GENOMIC DNA]</scope>
    <source>
        <strain evidence="2 3">JCM 31316</strain>
    </source>
</reference>
<keyword evidence="3" id="KW-1185">Reference proteome</keyword>
<feature type="transmembrane region" description="Helical" evidence="1">
    <location>
        <begin position="88"/>
        <end position="109"/>
    </location>
</feature>
<comment type="caution">
    <text evidence="2">The sequence shown here is derived from an EMBL/GenBank/DDBJ whole genome shotgun (WGS) entry which is preliminary data.</text>
</comment>
<name>A0ABT1ZMD4_9BURK</name>
<dbReference type="EMBL" id="JANUGW010000003">
    <property type="protein sequence ID" value="MCS0581069.1"/>
    <property type="molecule type" value="Genomic_DNA"/>
</dbReference>
<evidence type="ECO:0000256" key="1">
    <source>
        <dbReference type="SAM" id="Phobius"/>
    </source>
</evidence>